<dbReference type="KEGG" id="tasa:A1Q1_01133"/>
<evidence type="ECO:0008006" key="4">
    <source>
        <dbReference type="Google" id="ProtNLM"/>
    </source>
</evidence>
<dbReference type="VEuPathDB" id="FungiDB:A1Q1_01133"/>
<dbReference type="EMBL" id="ALBS01000160">
    <property type="protein sequence ID" value="EJT49711.1"/>
    <property type="molecule type" value="Genomic_DNA"/>
</dbReference>
<accession>J5T8B8</accession>
<feature type="region of interest" description="Disordered" evidence="1">
    <location>
        <begin position="81"/>
        <end position="101"/>
    </location>
</feature>
<evidence type="ECO:0000313" key="3">
    <source>
        <dbReference type="Proteomes" id="UP000002748"/>
    </source>
</evidence>
<proteinExistence type="predicted"/>
<comment type="caution">
    <text evidence="2">The sequence shown here is derived from an EMBL/GenBank/DDBJ whole genome shotgun (WGS) entry which is preliminary data.</text>
</comment>
<dbReference type="RefSeq" id="XP_014180883.1">
    <property type="nucleotide sequence ID" value="XM_014325408.1"/>
</dbReference>
<sequence>MSTIDHSYYPHIIDLIWDHLDYEDQVVARAVCSEWTARADARLLHLVISCPQGKPPHVYDVSTRDLSRPNVPPAWLTETSRTLHRRPRRHPTHPVNEPGAHDLQRQRKLAAHFKANALDAVEVIDFVGFDLRSHAPLALGRNPFIRSILKEYGVVRWFGSPPDLTDLGGPYDYYNDPEEVELPPALVDVYMFSFQSNAPVSVLKWKDLVNRKRLQIIDYVCYSDPTGASPSLGPLIDVDSPSRSLCPVNIIFHNRIPPSYQSLPALDPGIVAAYGELVLGGNVVAIVGLEEFLNPKELRKFIKIVDREVIRGRWIDDDDGGQTWWVPNQSCLEDLCYWTHEEYRQHVGEETYRIRTVR</sequence>
<dbReference type="GeneID" id="25984647"/>
<name>J5T8B8_TRIAS</name>
<protein>
    <recommendedName>
        <fullName evidence="4">F-box domain-containing protein</fullName>
    </recommendedName>
</protein>
<dbReference type="HOGENOM" id="CLU_804571_0_0_1"/>
<evidence type="ECO:0000256" key="1">
    <source>
        <dbReference type="SAM" id="MobiDB-lite"/>
    </source>
</evidence>
<dbReference type="Proteomes" id="UP000002748">
    <property type="component" value="Unassembled WGS sequence"/>
</dbReference>
<gene>
    <name evidence="2" type="ORF">A1Q1_01133</name>
</gene>
<organism evidence="2 3">
    <name type="scientific">Trichosporon asahii var. asahii (strain ATCC 90039 / CBS 2479 / JCM 2466 / KCTC 7840 / NBRC 103889/ NCYC 2677 / UAMH 7654)</name>
    <name type="common">Yeast</name>
    <dbReference type="NCBI Taxonomy" id="1186058"/>
    <lineage>
        <taxon>Eukaryota</taxon>
        <taxon>Fungi</taxon>
        <taxon>Dikarya</taxon>
        <taxon>Basidiomycota</taxon>
        <taxon>Agaricomycotina</taxon>
        <taxon>Tremellomycetes</taxon>
        <taxon>Trichosporonales</taxon>
        <taxon>Trichosporonaceae</taxon>
        <taxon>Trichosporon</taxon>
    </lineage>
</organism>
<evidence type="ECO:0000313" key="2">
    <source>
        <dbReference type="EMBL" id="EJT49711.1"/>
    </source>
</evidence>
<dbReference type="AlphaFoldDB" id="J5T8B8"/>
<feature type="compositionally biased region" description="Basic residues" evidence="1">
    <location>
        <begin position="82"/>
        <end position="92"/>
    </location>
</feature>
<reference evidence="2 3" key="1">
    <citation type="journal article" date="2012" name="Eukaryot. Cell">
        <title>Draft genome sequence of CBS 2479, the standard type strain of Trichosporon asahii.</title>
        <authorList>
            <person name="Yang R.Y."/>
            <person name="Li H.T."/>
            <person name="Zhu H."/>
            <person name="Zhou G.P."/>
            <person name="Wang M."/>
            <person name="Wang L."/>
        </authorList>
    </citation>
    <scope>NUCLEOTIDE SEQUENCE [LARGE SCALE GENOMIC DNA]</scope>
    <source>
        <strain evidence="3">ATCC 90039 / CBS 2479 / JCM 2466 / KCTC 7840 / NCYC 2677 / UAMH 7654</strain>
    </source>
</reference>